<organism evidence="2 3">
    <name type="scientific">Euplotes crassus</name>
    <dbReference type="NCBI Taxonomy" id="5936"/>
    <lineage>
        <taxon>Eukaryota</taxon>
        <taxon>Sar</taxon>
        <taxon>Alveolata</taxon>
        <taxon>Ciliophora</taxon>
        <taxon>Intramacronucleata</taxon>
        <taxon>Spirotrichea</taxon>
        <taxon>Hypotrichia</taxon>
        <taxon>Euplotida</taxon>
        <taxon>Euplotidae</taxon>
        <taxon>Moneuplotes</taxon>
    </lineage>
</organism>
<evidence type="ECO:0000313" key="3">
    <source>
        <dbReference type="Proteomes" id="UP001295684"/>
    </source>
</evidence>
<comment type="caution">
    <text evidence="2">The sequence shown here is derived from an EMBL/GenBank/DDBJ whole genome shotgun (WGS) entry which is preliminary data.</text>
</comment>
<gene>
    <name evidence="2" type="ORF">ECRASSUSDP1_LOCUS4035</name>
</gene>
<dbReference type="PANTHER" id="PTHR24110">
    <property type="entry name" value="CENTROSOMAL PROTEIN OF 78 KDA"/>
    <property type="match status" value="1"/>
</dbReference>
<feature type="region of interest" description="Disordered" evidence="1">
    <location>
        <begin position="1"/>
        <end position="24"/>
    </location>
</feature>
<name>A0AAD1U9G2_EUPCR</name>
<dbReference type="PANTHER" id="PTHR24110:SF3">
    <property type="entry name" value="CENTROSOMAL PROTEIN OF 78 KDA"/>
    <property type="match status" value="1"/>
</dbReference>
<evidence type="ECO:0000313" key="2">
    <source>
        <dbReference type="EMBL" id="CAI2362709.1"/>
    </source>
</evidence>
<evidence type="ECO:0000256" key="1">
    <source>
        <dbReference type="SAM" id="MobiDB-lite"/>
    </source>
</evidence>
<protein>
    <submittedName>
        <fullName evidence="2">Uncharacterized protein</fullName>
    </submittedName>
</protein>
<dbReference type="Proteomes" id="UP001295684">
    <property type="component" value="Unassembled WGS sequence"/>
</dbReference>
<feature type="region of interest" description="Disordered" evidence="1">
    <location>
        <begin position="147"/>
        <end position="187"/>
    </location>
</feature>
<feature type="region of interest" description="Disordered" evidence="1">
    <location>
        <begin position="307"/>
        <end position="328"/>
    </location>
</feature>
<feature type="compositionally biased region" description="Basic residues" evidence="1">
    <location>
        <begin position="307"/>
        <end position="317"/>
    </location>
</feature>
<dbReference type="AlphaFoldDB" id="A0AAD1U9G2"/>
<keyword evidence="3" id="KW-1185">Reference proteome</keyword>
<proteinExistence type="predicted"/>
<dbReference type="EMBL" id="CAMPGE010003862">
    <property type="protein sequence ID" value="CAI2362709.1"/>
    <property type="molecule type" value="Genomic_DNA"/>
</dbReference>
<dbReference type="SUPFAM" id="SSF52047">
    <property type="entry name" value="RNI-like"/>
    <property type="match status" value="1"/>
</dbReference>
<reference evidence="2" key="1">
    <citation type="submission" date="2023-07" db="EMBL/GenBank/DDBJ databases">
        <authorList>
            <consortium name="AG Swart"/>
            <person name="Singh M."/>
            <person name="Singh A."/>
            <person name="Seah K."/>
            <person name="Emmerich C."/>
        </authorList>
    </citation>
    <scope>NUCLEOTIDE SEQUENCE</scope>
    <source>
        <strain evidence="2">DP1</strain>
    </source>
</reference>
<accession>A0AAD1U9G2</accession>
<sequence length="596" mass="69422">MHSRNLIQSRIRRTKSTPRGGINKPQVKTKLSYHKRDEALILENPKFQKFALDKFNHDKISQNLLIQKLKMHDQKYRDRQSKSIKTIPHTANYSSYLYMKNSSQTLHQKYNRIKKKEHLVEKYFVPKSAKKPTVSMYPQKFDTSSVSRSIEDVKENSRSASKKRNNLSTNRGKSSNRSGSRRRKGSFKFQSSAIDMSRVSKKDARLLRQEGVNTFAKLFKKKVEQYAENRYKIENFKMQYKELSKLIINDDEIKIPIDSISKKQAEICSDIIEDLSIVANITFFSDEANPSEIAEFDKYLDTKRMKKAVHPRHKRSKNTNDPLARKKPLSMMPSHNKTFVPGLAPNFVNNKRLVKFQICGIHFGKESWRNILKYAGEAVHLQVIAINKCVITQQILEDLEKALFKCETCHTVDLRDNNLTDEFGGLIVRLIQAQTEKRDGLIWAYDLRNEYPSHLDKVGLKSIILRRNKLGKLFMKKLAKWVVNDEYLRHIDLCYNKIGPESLKTFISKLQHNHGLVSLEFRGNHGFTKEVQSMTVSLLLKNIENCKKSRAKIKPEWIKKDVFDIDIPKNIHHKIENPNKLNSHSININTPLLTKF</sequence>
<dbReference type="InterPro" id="IPR032675">
    <property type="entry name" value="LRR_dom_sf"/>
</dbReference>
<dbReference type="Gene3D" id="3.80.10.10">
    <property type="entry name" value="Ribonuclease Inhibitor"/>
    <property type="match status" value="2"/>
</dbReference>